<keyword evidence="3" id="KW-1185">Reference proteome</keyword>
<organism evidence="2 3">
    <name type="scientific">Salix koriyanagi</name>
    <dbReference type="NCBI Taxonomy" id="2511006"/>
    <lineage>
        <taxon>Eukaryota</taxon>
        <taxon>Viridiplantae</taxon>
        <taxon>Streptophyta</taxon>
        <taxon>Embryophyta</taxon>
        <taxon>Tracheophyta</taxon>
        <taxon>Spermatophyta</taxon>
        <taxon>Magnoliopsida</taxon>
        <taxon>eudicotyledons</taxon>
        <taxon>Gunneridae</taxon>
        <taxon>Pentapetalae</taxon>
        <taxon>rosids</taxon>
        <taxon>fabids</taxon>
        <taxon>Malpighiales</taxon>
        <taxon>Salicaceae</taxon>
        <taxon>Saliceae</taxon>
        <taxon>Salix</taxon>
    </lineage>
</organism>
<evidence type="ECO:0000313" key="3">
    <source>
        <dbReference type="Proteomes" id="UP001151752"/>
    </source>
</evidence>
<proteinExistence type="predicted"/>
<gene>
    <name evidence="2" type="ORF">OIU74_006662</name>
</gene>
<reference evidence="2" key="2">
    <citation type="journal article" date="2023" name="Int. J. Mol. Sci.">
        <title>De Novo Assembly and Annotation of 11 Diverse Shrub Willow (Salix) Genomes Reveals Novel Gene Organization in Sex-Linked Regions.</title>
        <authorList>
            <person name="Hyden B."/>
            <person name="Feng K."/>
            <person name="Yates T.B."/>
            <person name="Jawdy S."/>
            <person name="Cereghino C."/>
            <person name="Smart L.B."/>
            <person name="Muchero W."/>
        </authorList>
    </citation>
    <scope>NUCLEOTIDE SEQUENCE</scope>
    <source>
        <tissue evidence="2">Shoot tip</tissue>
    </source>
</reference>
<dbReference type="AlphaFoldDB" id="A0A9Q0UEY6"/>
<name>A0A9Q0UEY6_9ROSI</name>
<reference evidence="2" key="1">
    <citation type="submission" date="2022-11" db="EMBL/GenBank/DDBJ databases">
        <authorList>
            <person name="Hyden B.L."/>
            <person name="Feng K."/>
            <person name="Yates T."/>
            <person name="Jawdy S."/>
            <person name="Smart L.B."/>
            <person name="Muchero W."/>
        </authorList>
    </citation>
    <scope>NUCLEOTIDE SEQUENCE</scope>
    <source>
        <tissue evidence="2">Shoot tip</tissue>
    </source>
</reference>
<dbReference type="EMBL" id="JAPFFM010000012">
    <property type="protein sequence ID" value="KAJ6728648.1"/>
    <property type="molecule type" value="Genomic_DNA"/>
</dbReference>
<dbReference type="Proteomes" id="UP001151752">
    <property type="component" value="Chromosome 11"/>
</dbReference>
<feature type="region of interest" description="Disordered" evidence="1">
    <location>
        <begin position="1"/>
        <end position="25"/>
    </location>
</feature>
<sequence length="98" mass="11365">MTSSSPAGIMREERSKTVSKPQHYRHLKLPPLRNRPANKTPGNFPAVVDHKPPGTFHRSFFLSFFLSSSERVRAFLSSFFLSLREIEPFFLTRERNKS</sequence>
<comment type="caution">
    <text evidence="2">The sequence shown here is derived from an EMBL/GenBank/DDBJ whole genome shotgun (WGS) entry which is preliminary data.</text>
</comment>
<protein>
    <submittedName>
        <fullName evidence="2">Uncharacterized protein</fullName>
    </submittedName>
</protein>
<evidence type="ECO:0000256" key="1">
    <source>
        <dbReference type="SAM" id="MobiDB-lite"/>
    </source>
</evidence>
<accession>A0A9Q0UEY6</accession>
<evidence type="ECO:0000313" key="2">
    <source>
        <dbReference type="EMBL" id="KAJ6728648.1"/>
    </source>
</evidence>